<gene>
    <name evidence="9" type="ORF">GSOID_T00004783001</name>
</gene>
<comment type="similarity">
    <text evidence="2">Belongs to the VAC14 family.</text>
</comment>
<evidence type="ECO:0000256" key="2">
    <source>
        <dbReference type="ARBA" id="ARBA00010225"/>
    </source>
</evidence>
<dbReference type="GO" id="GO:0006661">
    <property type="term" value="P:phosphatidylinositol biosynthetic process"/>
    <property type="evidence" value="ECO:0007669"/>
    <property type="project" value="InterPro"/>
</dbReference>
<evidence type="ECO:0000256" key="4">
    <source>
        <dbReference type="ARBA" id="ARBA00022737"/>
    </source>
</evidence>
<evidence type="ECO:0000259" key="8">
    <source>
        <dbReference type="Pfam" id="PF11916"/>
    </source>
</evidence>
<dbReference type="Gene3D" id="1.25.10.10">
    <property type="entry name" value="Leucine-rich Repeat Variant"/>
    <property type="match status" value="2"/>
</dbReference>
<dbReference type="InterPro" id="IPR026825">
    <property type="entry name" value="Vac14"/>
</dbReference>
<evidence type="ECO:0000256" key="6">
    <source>
        <dbReference type="ARBA" id="ARBA00045654"/>
    </source>
</evidence>
<dbReference type="FunCoup" id="E4XUS0">
    <property type="interactions" value="481"/>
</dbReference>
<organism evidence="9">
    <name type="scientific">Oikopleura dioica</name>
    <name type="common">Tunicate</name>
    <dbReference type="NCBI Taxonomy" id="34765"/>
    <lineage>
        <taxon>Eukaryota</taxon>
        <taxon>Metazoa</taxon>
        <taxon>Chordata</taxon>
        <taxon>Tunicata</taxon>
        <taxon>Appendicularia</taxon>
        <taxon>Copelata</taxon>
        <taxon>Oikopleuridae</taxon>
        <taxon>Oikopleura</taxon>
    </lineage>
</organism>
<evidence type="ECO:0000256" key="1">
    <source>
        <dbReference type="ARBA" id="ARBA00004308"/>
    </source>
</evidence>
<dbReference type="GO" id="GO:0070772">
    <property type="term" value="C:PAS complex"/>
    <property type="evidence" value="ECO:0007669"/>
    <property type="project" value="InterPro"/>
</dbReference>
<accession>E4XUS0</accession>
<proteinExistence type="inferred from homology"/>
<dbReference type="InParanoid" id="E4XUS0"/>
<keyword evidence="5" id="KW-0472">Membrane</keyword>
<dbReference type="SUPFAM" id="SSF48371">
    <property type="entry name" value="ARM repeat"/>
    <property type="match status" value="1"/>
</dbReference>
<feature type="domain" description="Vacuolar protein 14 C-terminal Fig4-binding" evidence="8">
    <location>
        <begin position="452"/>
        <end position="622"/>
    </location>
</feature>
<dbReference type="AlphaFoldDB" id="E4XUS0"/>
<dbReference type="OrthoDB" id="5574975at2759"/>
<dbReference type="EMBL" id="FN653190">
    <property type="protein sequence ID" value="CBY13467.1"/>
    <property type="molecule type" value="Genomic_DNA"/>
</dbReference>
<evidence type="ECO:0000256" key="5">
    <source>
        <dbReference type="ARBA" id="ARBA00023136"/>
    </source>
</evidence>
<dbReference type="Pfam" id="PF11916">
    <property type="entry name" value="Vac14_Fig4_bd"/>
    <property type="match status" value="1"/>
</dbReference>
<comment type="subcellular location">
    <subcellularLocation>
        <location evidence="1">Endomembrane system</location>
    </subcellularLocation>
</comment>
<evidence type="ECO:0000256" key="3">
    <source>
        <dbReference type="ARBA" id="ARBA00013840"/>
    </source>
</evidence>
<comment type="function">
    <text evidence="6">Scaffold protein component of the PI(3,5)P2 regulatory complex which regulates both the synthesis and turnover of phosphatidylinositol 3,5-bisphosphate (PtdIns(3,5)P2). Pentamerizes into a star-shaped structure and nucleates the assembly of the complex. The pentamer binds a single copy each of PIKFYVE and FIG4 and coordinates both PIKfyve kinase activity and FIG4 phosphatase activity, being required to maintain normal levels of phosphatidylinositol 3-phosphate (PtdIns(3)P) and phosphatidylinositol 5-phosphate (PtdIns(5)P). Plays a role in the biogenesis of endosome carrier vesicles (ECV) / multivesicular bodies (MVB) transport intermediates from early endosomes.</text>
</comment>
<evidence type="ECO:0000313" key="9">
    <source>
        <dbReference type="EMBL" id="CBY13467.1"/>
    </source>
</evidence>
<dbReference type="InterPro" id="IPR021841">
    <property type="entry name" value="VAC14_Fig4p-bd"/>
</dbReference>
<reference evidence="9" key="1">
    <citation type="journal article" date="2010" name="Science">
        <title>Plasticity of animal genome architecture unmasked by rapid evolution of a pelagic tunicate.</title>
        <authorList>
            <person name="Denoeud F."/>
            <person name="Henriet S."/>
            <person name="Mungpakdee S."/>
            <person name="Aury J.M."/>
            <person name="Da Silva C."/>
            <person name="Brinkmann H."/>
            <person name="Mikhaleva J."/>
            <person name="Olsen L.C."/>
            <person name="Jubin C."/>
            <person name="Canestro C."/>
            <person name="Bouquet J.M."/>
            <person name="Danks G."/>
            <person name="Poulain J."/>
            <person name="Campsteijn C."/>
            <person name="Adamski M."/>
            <person name="Cross I."/>
            <person name="Yadetie F."/>
            <person name="Muffato M."/>
            <person name="Louis A."/>
            <person name="Butcher S."/>
            <person name="Tsagkogeorga G."/>
            <person name="Konrad A."/>
            <person name="Singh S."/>
            <person name="Jensen M.F."/>
            <person name="Cong E.H."/>
            <person name="Eikeseth-Otteraa H."/>
            <person name="Noel B."/>
            <person name="Anthouard V."/>
            <person name="Porcel B.M."/>
            <person name="Kachouri-Lafond R."/>
            <person name="Nishino A."/>
            <person name="Ugolini M."/>
            <person name="Chourrout P."/>
            <person name="Nishida H."/>
            <person name="Aasland R."/>
            <person name="Huzurbazar S."/>
            <person name="Westhof E."/>
            <person name="Delsuc F."/>
            <person name="Lehrach H."/>
            <person name="Reinhardt R."/>
            <person name="Weissenbach J."/>
            <person name="Roy S.W."/>
            <person name="Artiguenave F."/>
            <person name="Postlethwait J.H."/>
            <person name="Manak J.R."/>
            <person name="Thompson E.M."/>
            <person name="Jaillon O."/>
            <person name="Du Pasquier L."/>
            <person name="Boudinot P."/>
            <person name="Liberles D.A."/>
            <person name="Volff J.N."/>
            <person name="Philippe H."/>
            <person name="Lenhard B."/>
            <person name="Roest Crollius H."/>
            <person name="Wincker P."/>
            <person name="Chourrout D."/>
        </authorList>
    </citation>
    <scope>NUCLEOTIDE SEQUENCE [LARGE SCALE GENOMIC DNA]</scope>
</reference>
<dbReference type="Pfam" id="PF12755">
    <property type="entry name" value="Vac14_Fab1_bd"/>
    <property type="match status" value="1"/>
</dbReference>
<sequence>MSTLTESQQNLFRQLGDKLYEKRKAAALEVEVRARNAILNNNTSDATLLLNDLGNAYHSTNSLNLRKGVLLALAAAAIGFSQNSGPYLTELLEPILCAATESDSRLRYFACEALYNVAKAVRGVLIDTHFVNLFVTVGRLNSDVDQNVRSGTELLDRLLRDIVLEAERAPDMGSLLRERVYAIDSQARSFVAGWISVLSGNPHAGLSTVLPGLIDGLFNALADNNKETHSLVWSALESALQEAPRCDVEKMIPIVSQQLLKTSDVVWTQRYLALVWLRALIPLKKEATVKSAPVVLEALFKLPEDELTNTNSGETTDQLRQTKKKQEVKDLSSQVNALLRESTKEAIPRETAIRLLKVTCPFLGANQPVSKRLAAFEWIISVFRLKQDQIEDEFPWLMLQVFSAINLDENEKVRKSGMNCLTEIANLNDKTFDTFIEMLYSSLNEISAREDRQKVAFVVRKLCEKLGGEKIYLKLGSRLIFHQETAAKIATIQLLNLLLGTAPELHDFRRKLRERPSEVMDNFNTVWKAWISCPISSLCLALLGRRYQLAYSTVKTLAEMNLNSAHLCEIDRLIQLLESPGFTWLRFELLEKPPALIASLRGILMILPQSKAFDLLQKRLSLIPSEEPFNPNSSSSQISSDDLALSKMLSKKINL</sequence>
<dbReference type="PANTHER" id="PTHR16023">
    <property type="entry name" value="TAX1 BINDING PROTEIN-RELATED"/>
    <property type="match status" value="1"/>
</dbReference>
<evidence type="ECO:0000256" key="7">
    <source>
        <dbReference type="ARBA" id="ARBA00047092"/>
    </source>
</evidence>
<keyword evidence="4" id="KW-0677">Repeat</keyword>
<dbReference type="GO" id="GO:0010008">
    <property type="term" value="C:endosome membrane"/>
    <property type="evidence" value="ECO:0007669"/>
    <property type="project" value="TreeGrafter"/>
</dbReference>
<keyword evidence="10" id="KW-1185">Reference proteome</keyword>
<protein>
    <recommendedName>
        <fullName evidence="3">Protein VAC14 homolog</fullName>
    </recommendedName>
</protein>
<dbReference type="InterPro" id="IPR011989">
    <property type="entry name" value="ARM-like"/>
</dbReference>
<dbReference type="InterPro" id="IPR016024">
    <property type="entry name" value="ARM-type_fold"/>
</dbReference>
<comment type="subunit">
    <text evidence="7">Forms pentamers. Component of the PI(3,5)P2 regulatory complex/PAS complex, at least composed of PIKFYVE, FIG4 and VAC14. VAC14 nucleates the assembly of the complex and serves as a scaffold by pentamerizing into a star-shaped structure, which can bind a single copy each of PIKFYVE and FIG4 and coordinates their activities. Interacts with NOS1.</text>
</comment>
<evidence type="ECO:0000313" key="10">
    <source>
        <dbReference type="Proteomes" id="UP000001307"/>
    </source>
</evidence>
<dbReference type="Proteomes" id="UP000001307">
    <property type="component" value="Unassembled WGS sequence"/>
</dbReference>
<name>E4XUS0_OIKDI</name>
<dbReference type="PANTHER" id="PTHR16023:SF0">
    <property type="entry name" value="PROTEIN VAC14 HOMOLOG"/>
    <property type="match status" value="1"/>
</dbReference>